<evidence type="ECO:0000313" key="4">
    <source>
        <dbReference type="Proteomes" id="UP000276741"/>
    </source>
</evidence>
<dbReference type="OrthoDB" id="31493at2157"/>
<dbReference type="GeneID" id="38667516"/>
<dbReference type="EMBL" id="BMQS01000021">
    <property type="protein sequence ID" value="GGU01969.1"/>
    <property type="molecule type" value="Genomic_DNA"/>
</dbReference>
<keyword evidence="2" id="KW-0808">Transferase</keyword>
<dbReference type="PANTHER" id="PTHR43864">
    <property type="entry name" value="HYPOXANTHINE/GUANINE PHOSPHORIBOSYLTRANSFERASE"/>
    <property type="match status" value="1"/>
</dbReference>
<reference evidence="2" key="3">
    <citation type="journal article" date="2019" name="BMC Res. Notes">
        <title>Complete genome sequence of the Sulfodiicoccus acidiphilus strain HS-1T, the first crenarchaeon that lacks polB3, isolated from an acidic hot spring in Ohwaku-dani, Hakone, Japan.</title>
        <authorList>
            <person name="Sakai H.D."/>
            <person name="Kurosawa N."/>
        </authorList>
    </citation>
    <scope>NUCLEOTIDE SEQUENCE</scope>
    <source>
        <strain evidence="2">HS-1</strain>
    </source>
</reference>
<dbReference type="GO" id="GO:0003677">
    <property type="term" value="F:DNA binding"/>
    <property type="evidence" value="ECO:0007669"/>
    <property type="project" value="InterPro"/>
</dbReference>
<dbReference type="Proteomes" id="UP000616143">
    <property type="component" value="Unassembled WGS sequence"/>
</dbReference>
<keyword evidence="4" id="KW-1185">Reference proteome</keyword>
<dbReference type="SUPFAM" id="SSF53271">
    <property type="entry name" value="PRTase-like"/>
    <property type="match status" value="1"/>
</dbReference>
<keyword evidence="2" id="KW-0328">Glycosyltransferase</keyword>
<sequence>MNLNRDLLLRLKFISMLSACSSRATQKEVSNAIGISRTTASKYINGAFLPSTKRAAELSEEISQMCSLEQLLKDALNSGVLPYPEALNATARNFSLVMWASLELAERVKELEFEKILTVEGGGAVVGSIIASLTNVELVYGLRNVYVEEGFVEKLSKGASKYSSFMAVPKGALAKGERLLIVDDVMFTGRTVSALENTAEGARCRVEGIAVLATRGSTGLRKFKDRKLFYLVSL</sequence>
<dbReference type="CDD" id="cd00093">
    <property type="entry name" value="HTH_XRE"/>
    <property type="match status" value="1"/>
</dbReference>
<dbReference type="InterPro" id="IPR000836">
    <property type="entry name" value="PRTase_dom"/>
</dbReference>
<dbReference type="InterPro" id="IPR029057">
    <property type="entry name" value="PRTase-like"/>
</dbReference>
<protein>
    <submittedName>
        <fullName evidence="2">Adenine phosphoribosyltransferase</fullName>
        <ecNumber evidence="2">2.4.2.7</ecNumber>
    </submittedName>
</protein>
<dbReference type="AlphaFoldDB" id="A0A348B662"/>
<evidence type="ECO:0000313" key="3">
    <source>
        <dbReference type="EMBL" id="GGU01969.1"/>
    </source>
</evidence>
<dbReference type="Pfam" id="PF01381">
    <property type="entry name" value="HTH_3"/>
    <property type="match status" value="1"/>
</dbReference>
<evidence type="ECO:0000313" key="2">
    <source>
        <dbReference type="EMBL" id="BBD73664.1"/>
    </source>
</evidence>
<name>A0A348B662_9CREN</name>
<proteinExistence type="predicted"/>
<dbReference type="InterPro" id="IPR010982">
    <property type="entry name" value="Lambda_DNA-bd_dom_sf"/>
</dbReference>
<gene>
    <name evidence="3" type="ORF">GCM10007116_18840</name>
    <name evidence="2" type="ORF">HS1genome_2053</name>
</gene>
<dbReference type="PANTHER" id="PTHR43864:SF3">
    <property type="entry name" value="ADENINE PHOSPHORIBOSYLTRANSFERASE, FUSED TO N-TERMINAL DNA-BINDING DOMAIN"/>
    <property type="match status" value="1"/>
</dbReference>
<dbReference type="PROSITE" id="PS50943">
    <property type="entry name" value="HTH_CROC1"/>
    <property type="match status" value="1"/>
</dbReference>
<dbReference type="Proteomes" id="UP000276741">
    <property type="component" value="Chromosome"/>
</dbReference>
<dbReference type="EC" id="2.4.2.7" evidence="2"/>
<dbReference type="InterPro" id="IPR050118">
    <property type="entry name" value="Pur/Pyrimidine_PRTase"/>
</dbReference>
<dbReference type="GO" id="GO:0003999">
    <property type="term" value="F:adenine phosphoribosyltransferase activity"/>
    <property type="evidence" value="ECO:0007669"/>
    <property type="project" value="UniProtKB-EC"/>
</dbReference>
<organism evidence="2 4">
    <name type="scientific">Sulfodiicoccus acidiphilus</name>
    <dbReference type="NCBI Taxonomy" id="1670455"/>
    <lineage>
        <taxon>Archaea</taxon>
        <taxon>Thermoproteota</taxon>
        <taxon>Thermoprotei</taxon>
        <taxon>Sulfolobales</taxon>
        <taxon>Sulfolobaceae</taxon>
        <taxon>Sulfodiicoccus</taxon>
    </lineage>
</organism>
<dbReference type="KEGG" id="sacd:HS1genome_2053"/>
<dbReference type="InterPro" id="IPR001387">
    <property type="entry name" value="Cro/C1-type_HTH"/>
</dbReference>
<dbReference type="EMBL" id="AP018553">
    <property type="protein sequence ID" value="BBD73664.1"/>
    <property type="molecule type" value="Genomic_DNA"/>
</dbReference>
<reference evidence="3" key="4">
    <citation type="submission" date="2020-09" db="EMBL/GenBank/DDBJ databases">
        <authorList>
            <person name="Sun Q."/>
            <person name="Ohkuma M."/>
        </authorList>
    </citation>
    <scope>NUCLEOTIDE SEQUENCE</scope>
    <source>
        <strain evidence="3">JCM 31740</strain>
    </source>
</reference>
<dbReference type="SUPFAM" id="SSF47413">
    <property type="entry name" value="lambda repressor-like DNA-binding domains"/>
    <property type="match status" value="1"/>
</dbReference>
<dbReference type="CDD" id="cd06223">
    <property type="entry name" value="PRTases_typeI"/>
    <property type="match status" value="1"/>
</dbReference>
<dbReference type="Gene3D" id="1.10.260.40">
    <property type="entry name" value="lambda repressor-like DNA-binding domains"/>
    <property type="match status" value="1"/>
</dbReference>
<accession>A0A348B662</accession>
<dbReference type="RefSeq" id="WP_126450952.1">
    <property type="nucleotide sequence ID" value="NZ_AP018553.1"/>
</dbReference>
<feature type="domain" description="HTH cro/C1-type" evidence="1">
    <location>
        <begin position="25"/>
        <end position="60"/>
    </location>
</feature>
<reference evidence="3" key="1">
    <citation type="journal article" date="2014" name="Int. J. Syst. Evol. Microbiol.">
        <title>Complete genome sequence of Corynebacterium casei LMG S-19264T (=DSM 44701T), isolated from a smear-ripened cheese.</title>
        <authorList>
            <consortium name="US DOE Joint Genome Institute (JGI-PGF)"/>
            <person name="Walter F."/>
            <person name="Albersmeier A."/>
            <person name="Kalinowski J."/>
            <person name="Ruckert C."/>
        </authorList>
    </citation>
    <scope>NUCLEOTIDE SEQUENCE</scope>
    <source>
        <strain evidence="3">JCM 31740</strain>
    </source>
</reference>
<reference evidence="4" key="2">
    <citation type="submission" date="2018-04" db="EMBL/GenBank/DDBJ databases">
        <title>Complete genome sequence of Sulfodiicoccus acidiphilus strain HS-1.</title>
        <authorList>
            <person name="Sakai H.D."/>
            <person name="Kurosawa N."/>
        </authorList>
    </citation>
    <scope>NUCLEOTIDE SEQUENCE [LARGE SCALE GENOMIC DNA]</scope>
    <source>
        <strain evidence="4">HS-1</strain>
    </source>
</reference>
<evidence type="ECO:0000259" key="1">
    <source>
        <dbReference type="PROSITE" id="PS50943"/>
    </source>
</evidence>
<dbReference type="Pfam" id="PF00156">
    <property type="entry name" value="Pribosyltran"/>
    <property type="match status" value="1"/>
</dbReference>
<dbReference type="Gene3D" id="3.40.50.2020">
    <property type="match status" value="1"/>
</dbReference>